<comment type="similarity">
    <text evidence="1">Belongs to the oxoprolinase family.</text>
</comment>
<dbReference type="STRING" id="1093900.A0A507AGF6"/>
<dbReference type="PANTHER" id="PTHR11365:SF26">
    <property type="entry name" value="5-OXOPROLINASE"/>
    <property type="match status" value="1"/>
</dbReference>
<dbReference type="OrthoDB" id="3643at2759"/>
<feature type="domain" description="Acetophenone carboxylase-like C-terminal" evidence="5">
    <location>
        <begin position="577"/>
        <end position="750"/>
    </location>
</feature>
<dbReference type="InterPro" id="IPR049517">
    <property type="entry name" value="ACX-like_C"/>
</dbReference>
<dbReference type="InterPro" id="IPR045079">
    <property type="entry name" value="Oxoprolinase-like"/>
</dbReference>
<dbReference type="PANTHER" id="PTHR11365">
    <property type="entry name" value="5-OXOPROLINASE RELATED"/>
    <property type="match status" value="1"/>
</dbReference>
<dbReference type="GO" id="GO:0006749">
    <property type="term" value="P:glutathione metabolic process"/>
    <property type="evidence" value="ECO:0007669"/>
    <property type="project" value="TreeGrafter"/>
</dbReference>
<dbReference type="GeneID" id="41977202"/>
<dbReference type="InterPro" id="IPR008040">
    <property type="entry name" value="Hydant_A_N"/>
</dbReference>
<dbReference type="Pfam" id="PF01968">
    <property type="entry name" value="Hydantoinase_A"/>
    <property type="match status" value="1"/>
</dbReference>
<protein>
    <recommendedName>
        <fullName evidence="8">5-oxoprolinase</fullName>
    </recommendedName>
</protein>
<dbReference type="Pfam" id="PF02538">
    <property type="entry name" value="Hydantoinase_B"/>
    <property type="match status" value="1"/>
</dbReference>
<gene>
    <name evidence="6" type="ORF">E0L32_009755</name>
</gene>
<accession>A0A507AGF6</accession>
<evidence type="ECO:0000313" key="6">
    <source>
        <dbReference type="EMBL" id="TPX08815.1"/>
    </source>
</evidence>
<dbReference type="Pfam" id="PF19278">
    <property type="entry name" value="Hydant_A_C"/>
    <property type="match status" value="1"/>
</dbReference>
<comment type="caution">
    <text evidence="6">The sequence shown here is derived from an EMBL/GenBank/DDBJ whole genome shotgun (WGS) entry which is preliminary data.</text>
</comment>
<feature type="domain" description="Hydantoinase A/oxoprolinase" evidence="2">
    <location>
        <begin position="272"/>
        <end position="565"/>
    </location>
</feature>
<evidence type="ECO:0000259" key="2">
    <source>
        <dbReference type="Pfam" id="PF01968"/>
    </source>
</evidence>
<evidence type="ECO:0008006" key="8">
    <source>
        <dbReference type="Google" id="ProtNLM"/>
    </source>
</evidence>
<evidence type="ECO:0000259" key="3">
    <source>
        <dbReference type="Pfam" id="PF02538"/>
    </source>
</evidence>
<feature type="domain" description="Hydantoinase B/oxoprolinase" evidence="3">
    <location>
        <begin position="777"/>
        <end position="1308"/>
    </location>
</feature>
<sequence length="1312" mass="142144">MASRVTFPHARDPNAKPGFITMPYRTEDEHGGVPKVDIFIDRGGTFTDCIGIPHGAGKDDILVKLLSVDPSNYEDAPTEGIRRILEKFTGEPHPRDVKVPTQNIGVIRMGTTVATNALLERKGERSALLITKGFKDALAIGYQARPKLFDLNIKKPEVLYSEVIEVDERVTMEDATKDSLPVGSIRPEADPALRVGRSGDIVRILTPLNLESTRQLLQDLRQRGFESICICLAHSYSFPDHEDAIRDLAQELGFASISTSSSLIPMIKLISRGMSATADAYLTPEIKKYIANFRRGFKENLKGTRVQFMQSDGGLVDVSAFSGLRAILSGPAGGVVGYAKTSWHPDDRVPVIGFDMGGTSTDVSRYGGDLSHVFETTTAGVTIQSPQLDISTVAAGGGSILAWKNGLFVVGPESASAHPGPACYRKGGPLTVTDANLFLGRILPEYFPSIFGPDENLPLDHEITKTKFSQMTEAINAETGGHMTAEEVALGFLAVANEAMCRPIRALAEGKGYQTSAHRLAVFGGAGGQHGCSIARHLGINTVVIHKYSSILSAYGMALANLVEEVQEPSSLVLNDSAEREITSRFESLKKRALDGLLRQGVTSTEDVEVQPFLNLRYEGTDTQMMVPLPKDGDFKVAFERMHLQEFTFLLPSRNIVVDDIRVRGVAKEHDRPAHNLYEELAMTKFINDAQPLKTKRTYFAAGGWVDTPIYLLEDLRPGNEIHGPAIVIDNTQTIIVTPNASARIMKEHVVLCIKPEYPAAAPVGGNVQQIGHIQADPIKLSIFGHRFMSIAEQMGRTLQKTAVSINIKERLDFSCAIFGPSGDLVANAPHVPVHLGSMAYAVKYQHQHRGPSLVPGDVLVSNHPIAGGTHLPDITVITPVFDAAGKDIIFYTASRGHHRDIGGYQGISGNANATEIYQEGASIVSFKLVSNGVFDEEGMRRILIDEPAQYPGCVGTSSIYDNLSDLRAQVAANAKGAALIQAMFEEYPREVVQFYMDEIQTNAETAVRKFLRETAARLGGGRTLEAVDYLDNGSRIQLQIRIHEDGSATFDFTGTGPEVVGNNNAPKSICLSAIIYSLRCLIDDEIPLNQGCLSSIEVVNPEGSILNPSEYAAVYAGNTQTSQRIVDVILKAFEACAASHGCMNSVGFFGGRDVKEGDGYKFAYGETICGGSGAGEGFNGADAVHCHMTNTRISDVEILEKRYPIILREFSIRGDSGGRGQYKGGEGVKRVIECREPLTFSMISERRVTRPYGLNGGDPGAPGENLISRRIGDAGQRLMSLGPRGLVKLKAGDQFIIKTPGGGGWGQEKTK</sequence>
<reference evidence="6 7" key="1">
    <citation type="submission" date="2019-06" db="EMBL/GenBank/DDBJ databases">
        <title>Draft genome sequence of the filamentous fungus Phialemoniopsis curvata isolated from diesel fuel.</title>
        <authorList>
            <person name="Varaljay V.A."/>
            <person name="Lyon W.J."/>
            <person name="Crouch A.L."/>
            <person name="Drake C.E."/>
            <person name="Hollomon J.M."/>
            <person name="Nadeau L.J."/>
            <person name="Nunn H.S."/>
            <person name="Stevenson B.S."/>
            <person name="Bojanowski C.L."/>
            <person name="Crookes-Goodson W.J."/>
        </authorList>
    </citation>
    <scope>NUCLEOTIDE SEQUENCE [LARGE SCALE GENOMIC DNA]</scope>
    <source>
        <strain evidence="6 7">D216</strain>
    </source>
</reference>
<evidence type="ECO:0000313" key="7">
    <source>
        <dbReference type="Proteomes" id="UP000319257"/>
    </source>
</evidence>
<dbReference type="GO" id="GO:0005829">
    <property type="term" value="C:cytosol"/>
    <property type="evidence" value="ECO:0007669"/>
    <property type="project" value="TreeGrafter"/>
</dbReference>
<name>A0A507AGF6_9PEZI</name>
<dbReference type="RefSeq" id="XP_030990526.1">
    <property type="nucleotide sequence ID" value="XM_031144753.1"/>
</dbReference>
<dbReference type="Pfam" id="PF05378">
    <property type="entry name" value="Hydant_A_N"/>
    <property type="match status" value="1"/>
</dbReference>
<dbReference type="EMBL" id="SKBQ01000073">
    <property type="protein sequence ID" value="TPX08815.1"/>
    <property type="molecule type" value="Genomic_DNA"/>
</dbReference>
<dbReference type="Proteomes" id="UP000319257">
    <property type="component" value="Unassembled WGS sequence"/>
</dbReference>
<dbReference type="InterPro" id="IPR002821">
    <property type="entry name" value="Hydantoinase_A"/>
</dbReference>
<evidence type="ECO:0000259" key="5">
    <source>
        <dbReference type="Pfam" id="PF19278"/>
    </source>
</evidence>
<dbReference type="InterPro" id="IPR003692">
    <property type="entry name" value="Hydantoinase_B"/>
</dbReference>
<dbReference type="GO" id="GO:0017168">
    <property type="term" value="F:5-oxoprolinase (ATP-hydrolyzing) activity"/>
    <property type="evidence" value="ECO:0007669"/>
    <property type="project" value="TreeGrafter"/>
</dbReference>
<evidence type="ECO:0000256" key="1">
    <source>
        <dbReference type="ARBA" id="ARBA00010403"/>
    </source>
</evidence>
<feature type="domain" description="Hydantoinase/oxoprolinase N-terminal" evidence="4">
    <location>
        <begin position="38"/>
        <end position="252"/>
    </location>
</feature>
<keyword evidence="7" id="KW-1185">Reference proteome</keyword>
<dbReference type="InParanoid" id="A0A507AGF6"/>
<proteinExistence type="inferred from homology"/>
<evidence type="ECO:0000259" key="4">
    <source>
        <dbReference type="Pfam" id="PF05378"/>
    </source>
</evidence>
<organism evidence="6 7">
    <name type="scientific">Thyridium curvatum</name>
    <dbReference type="NCBI Taxonomy" id="1093900"/>
    <lineage>
        <taxon>Eukaryota</taxon>
        <taxon>Fungi</taxon>
        <taxon>Dikarya</taxon>
        <taxon>Ascomycota</taxon>
        <taxon>Pezizomycotina</taxon>
        <taxon>Sordariomycetes</taxon>
        <taxon>Sordariomycetidae</taxon>
        <taxon>Thyridiales</taxon>
        <taxon>Thyridiaceae</taxon>
        <taxon>Thyridium</taxon>
    </lineage>
</organism>